<evidence type="ECO:0000313" key="1">
    <source>
        <dbReference type="EnsemblMetazoa" id="GPPI008986-PA"/>
    </source>
</evidence>
<name>A0A1B0AUB8_9MUSC</name>
<protein>
    <submittedName>
        <fullName evidence="1">Uncharacterized protein</fullName>
    </submittedName>
</protein>
<reference evidence="2" key="1">
    <citation type="submission" date="2015-01" db="EMBL/GenBank/DDBJ databases">
        <authorList>
            <person name="Aksoy S."/>
            <person name="Warren W."/>
            <person name="Wilson R.K."/>
        </authorList>
    </citation>
    <scope>NUCLEOTIDE SEQUENCE [LARGE SCALE GENOMIC DNA]</scope>
    <source>
        <strain evidence="2">IAEA</strain>
    </source>
</reference>
<reference evidence="1" key="2">
    <citation type="submission" date="2020-05" db="UniProtKB">
        <authorList>
            <consortium name="EnsemblMetazoa"/>
        </authorList>
    </citation>
    <scope>IDENTIFICATION</scope>
    <source>
        <strain evidence="1">IAEA</strain>
    </source>
</reference>
<organism evidence="1 2">
    <name type="scientific">Glossina palpalis gambiensis</name>
    <dbReference type="NCBI Taxonomy" id="67801"/>
    <lineage>
        <taxon>Eukaryota</taxon>
        <taxon>Metazoa</taxon>
        <taxon>Ecdysozoa</taxon>
        <taxon>Arthropoda</taxon>
        <taxon>Hexapoda</taxon>
        <taxon>Insecta</taxon>
        <taxon>Pterygota</taxon>
        <taxon>Neoptera</taxon>
        <taxon>Endopterygota</taxon>
        <taxon>Diptera</taxon>
        <taxon>Brachycera</taxon>
        <taxon>Muscomorpha</taxon>
        <taxon>Hippoboscoidea</taxon>
        <taxon>Glossinidae</taxon>
        <taxon>Glossina</taxon>
    </lineage>
</organism>
<dbReference type="EMBL" id="JXJN01003599">
    <property type="status" value="NOT_ANNOTATED_CDS"/>
    <property type="molecule type" value="Genomic_DNA"/>
</dbReference>
<dbReference type="VEuPathDB" id="VectorBase:GPPI008986"/>
<dbReference type="AlphaFoldDB" id="A0A1B0AUB8"/>
<sequence length="65" mass="7524">MRLGDSKINERADCDNSLPQNGLKFLRRPRPHYCILRCGFYDAYCTTTTTTTTTTIMVWYAMVPN</sequence>
<accession>A0A1B0AUB8</accession>
<dbReference type="EnsemblMetazoa" id="GPPI008986-RA">
    <property type="protein sequence ID" value="GPPI008986-PA"/>
    <property type="gene ID" value="GPPI008986"/>
</dbReference>
<keyword evidence="2" id="KW-1185">Reference proteome</keyword>
<evidence type="ECO:0000313" key="2">
    <source>
        <dbReference type="Proteomes" id="UP000092460"/>
    </source>
</evidence>
<proteinExistence type="predicted"/>
<dbReference type="Proteomes" id="UP000092460">
    <property type="component" value="Unassembled WGS sequence"/>
</dbReference>